<reference evidence="4" key="1">
    <citation type="journal article" date="2015" name="Nat. Genet.">
        <title>The genome and transcriptome of the zoonotic hookworm Ancylostoma ceylanicum identify infection-specific gene families.</title>
        <authorList>
            <person name="Schwarz E.M."/>
            <person name="Hu Y."/>
            <person name="Antoshechkin I."/>
            <person name="Miller M.M."/>
            <person name="Sternberg P.W."/>
            <person name="Aroian R.V."/>
        </authorList>
    </citation>
    <scope>NUCLEOTIDE SEQUENCE</scope>
    <source>
        <strain evidence="4">HY135</strain>
    </source>
</reference>
<dbReference type="Gene3D" id="2.30.29.30">
    <property type="entry name" value="Pleckstrin-homology domain (PH domain)/Phosphotyrosine-binding domain (PTB)"/>
    <property type="match status" value="1"/>
</dbReference>
<feature type="domain" description="GRAM" evidence="2">
    <location>
        <begin position="96"/>
        <end position="187"/>
    </location>
</feature>
<dbReference type="GO" id="GO:0003713">
    <property type="term" value="F:transcription coactivator activity"/>
    <property type="evidence" value="ECO:0007669"/>
    <property type="project" value="InterPro"/>
</dbReference>
<keyword evidence="4" id="KW-1185">Reference proteome</keyword>
<dbReference type="STRING" id="53326.A0A016SZK3"/>
<dbReference type="SUPFAM" id="SSF50729">
    <property type="entry name" value="PH domain-like"/>
    <property type="match status" value="1"/>
</dbReference>
<keyword evidence="1" id="KW-0812">Transmembrane</keyword>
<gene>
    <name evidence="3" type="primary">Acey_s0153.g2933</name>
    <name evidence="3" type="synonym">Acey-C18B2.4</name>
    <name evidence="3" type="ORF">Y032_0153g2933</name>
</gene>
<keyword evidence="1" id="KW-0472">Membrane</keyword>
<dbReference type="AlphaFoldDB" id="A0A016SZK3"/>
<keyword evidence="1" id="KW-1133">Transmembrane helix</keyword>
<dbReference type="GO" id="GO:0005634">
    <property type="term" value="C:nucleus"/>
    <property type="evidence" value="ECO:0007669"/>
    <property type="project" value="TreeGrafter"/>
</dbReference>
<comment type="caution">
    <text evidence="3">The sequence shown here is derived from an EMBL/GenBank/DDBJ whole genome shotgun (WGS) entry which is preliminary data.</text>
</comment>
<organism evidence="3 4">
    <name type="scientific">Ancylostoma ceylanicum</name>
    <dbReference type="NCBI Taxonomy" id="53326"/>
    <lineage>
        <taxon>Eukaryota</taxon>
        <taxon>Metazoa</taxon>
        <taxon>Ecdysozoa</taxon>
        <taxon>Nematoda</taxon>
        <taxon>Chromadorea</taxon>
        <taxon>Rhabditida</taxon>
        <taxon>Rhabditina</taxon>
        <taxon>Rhabditomorpha</taxon>
        <taxon>Strongyloidea</taxon>
        <taxon>Ancylostomatidae</taxon>
        <taxon>Ancylostomatinae</taxon>
        <taxon>Ancylostoma</taxon>
    </lineage>
</organism>
<dbReference type="InterPro" id="IPR044852">
    <property type="entry name" value="WBP2-like"/>
</dbReference>
<dbReference type="PANTHER" id="PTHR31606:SF1">
    <property type="entry name" value="WW DOMAIN BINDING PROTEIN 2, ISOFORM E"/>
    <property type="match status" value="1"/>
</dbReference>
<sequence>MRPSVTSTMQSLRNPPFIPQHQHLALLFLDFPIFPSFCTAIVITGSRLTIIVLVWPTMSLNTSNTPDGNGVLIYNGEMILLYTTHVKMTFSHANSAVFKGTKTGSLYLTSHRIIFMNKSKTDALKSFSMPFQTLRDVKLEQPLLTPNYLKGGAQALPDGQYEGEVEWRLSFPKGGCVEFGQTLLHATEIASRMGPFNAPPPYTQCFPCVYYFAPAGCYMPPPGSFNGFQAPTDIFPEKPKEEAGGGQGVRRDATVPHAYAPWIKALSSKSAH</sequence>
<dbReference type="EMBL" id="JARK01001489">
    <property type="protein sequence ID" value="EYB96148.1"/>
    <property type="molecule type" value="Genomic_DNA"/>
</dbReference>
<dbReference type="InterPro" id="IPR011993">
    <property type="entry name" value="PH-like_dom_sf"/>
</dbReference>
<dbReference type="GO" id="GO:0031490">
    <property type="term" value="F:chromatin DNA binding"/>
    <property type="evidence" value="ECO:0007669"/>
    <property type="project" value="TreeGrafter"/>
</dbReference>
<evidence type="ECO:0000259" key="2">
    <source>
        <dbReference type="Pfam" id="PF02893"/>
    </source>
</evidence>
<dbReference type="CDD" id="cd13214">
    <property type="entry name" value="PH-GRAM_WBP2"/>
    <property type="match status" value="1"/>
</dbReference>
<evidence type="ECO:0000313" key="4">
    <source>
        <dbReference type="Proteomes" id="UP000024635"/>
    </source>
</evidence>
<accession>A0A016SZK3</accession>
<name>A0A016SZK3_9BILA</name>
<dbReference type="Pfam" id="PF02893">
    <property type="entry name" value="GRAM"/>
    <property type="match status" value="1"/>
</dbReference>
<evidence type="ECO:0000256" key="1">
    <source>
        <dbReference type="SAM" id="Phobius"/>
    </source>
</evidence>
<dbReference type="PANTHER" id="PTHR31606">
    <property type="entry name" value="WW DOMAIN BINDING PROTEIN 2, ISOFORM E"/>
    <property type="match status" value="1"/>
</dbReference>
<dbReference type="OrthoDB" id="1259151at2759"/>
<protein>
    <recommendedName>
        <fullName evidence="2">GRAM domain-containing protein</fullName>
    </recommendedName>
</protein>
<evidence type="ECO:0000313" key="3">
    <source>
        <dbReference type="EMBL" id="EYB96148.1"/>
    </source>
</evidence>
<feature type="transmembrane region" description="Helical" evidence="1">
    <location>
        <begin position="33"/>
        <end position="55"/>
    </location>
</feature>
<proteinExistence type="predicted"/>
<dbReference type="InterPro" id="IPR004182">
    <property type="entry name" value="GRAM"/>
</dbReference>
<dbReference type="Proteomes" id="UP000024635">
    <property type="component" value="Unassembled WGS sequence"/>
</dbReference>